<dbReference type="InterPro" id="IPR053013">
    <property type="entry name" value="LAT"/>
</dbReference>
<feature type="domain" description="LYC1 C-terminal" evidence="1">
    <location>
        <begin position="169"/>
        <end position="385"/>
    </location>
</feature>
<gene>
    <name evidence="2" type="ORF">D0861_06661</name>
</gene>
<dbReference type="EMBL" id="QWIR01000139">
    <property type="protein sequence ID" value="RMY85018.1"/>
    <property type="molecule type" value="Genomic_DNA"/>
</dbReference>
<dbReference type="SUPFAM" id="SSF55729">
    <property type="entry name" value="Acyl-CoA N-acyltransferases (Nat)"/>
    <property type="match status" value="1"/>
</dbReference>
<sequence>MDPASLPPSDSPELHLVVATAEENLAQQHANSTEWRGALSLEAYLRREEHLDKQQLTKDGGLTAWMLAYQPPDGSKRQILCGCESIRKKALLARNGKVEEVVAHGVASVFCPPKFRGKGYAGRMMSEVGKKLKDWQAEEKGGSAFSVLYSDIGKEFYAARGWQPFPSSHITFPATETRSGSLPRVQKLQSGDLERLCEDDEKLLRHRLSNLAGDRAAVALIPDVATLDWHHAREDFVSTETHGGRPAFMDGGRGALVEVKSGVRAWCVWTRVWTNPQEDDPNTLHILRLTVEDESYSDFSPASEDGAQRFAGSGVAKAIAALLAEAQVQAKASGMHEVQIWNPTSATLAAARLIDSGAAVEEREKESITSLQWYGQGSWKDVDWLIVQPAPLPLVPLAPRAGRPPLEKLPRNGFALVPLAPGLDPLIEDCPDPRAARLEGGSGPWGTVCLDCAGTVAVAWPSAEEAVYWAAHSVTLLDRAGKIQCYAWKSYLEYEAVYLAAHPPTLRDRGGRIQCLSQSSELKKEAAYWAAHSAKPLDLVENHQLGD</sequence>
<dbReference type="PANTHER" id="PTHR34815">
    <property type="entry name" value="LYSINE ACETYLTRANSFERASE"/>
    <property type="match status" value="1"/>
</dbReference>
<dbReference type="OrthoDB" id="2020070at2759"/>
<dbReference type="AlphaFoldDB" id="A0A3M7F7Y4"/>
<reference evidence="2 3" key="1">
    <citation type="journal article" date="2018" name="BMC Genomics">
        <title>Genomic evidence for intraspecific hybridization in a clonal and extremely halotolerant yeast.</title>
        <authorList>
            <person name="Gostincar C."/>
            <person name="Stajich J.E."/>
            <person name="Zupancic J."/>
            <person name="Zalar P."/>
            <person name="Gunde-Cimerman N."/>
        </authorList>
    </citation>
    <scope>NUCLEOTIDE SEQUENCE [LARGE SCALE GENOMIC DNA]</scope>
    <source>
        <strain evidence="2 3">EXF-2788</strain>
    </source>
</reference>
<evidence type="ECO:0000313" key="2">
    <source>
        <dbReference type="EMBL" id="RMY85018.1"/>
    </source>
</evidence>
<name>A0A3M7F7Y4_HORWE</name>
<comment type="caution">
    <text evidence="2">The sequence shown here is derived from an EMBL/GenBank/DDBJ whole genome shotgun (WGS) entry which is preliminary data.</text>
</comment>
<accession>A0A3M7F7Y4</accession>
<dbReference type="Gene3D" id="3.40.630.30">
    <property type="match status" value="1"/>
</dbReference>
<dbReference type="Proteomes" id="UP000268823">
    <property type="component" value="Unassembled WGS sequence"/>
</dbReference>
<organism evidence="2 3">
    <name type="scientific">Hortaea werneckii</name>
    <name type="common">Black yeast</name>
    <name type="synonym">Cladosporium werneckii</name>
    <dbReference type="NCBI Taxonomy" id="91943"/>
    <lineage>
        <taxon>Eukaryota</taxon>
        <taxon>Fungi</taxon>
        <taxon>Dikarya</taxon>
        <taxon>Ascomycota</taxon>
        <taxon>Pezizomycotina</taxon>
        <taxon>Dothideomycetes</taxon>
        <taxon>Dothideomycetidae</taxon>
        <taxon>Mycosphaerellales</taxon>
        <taxon>Teratosphaeriaceae</taxon>
        <taxon>Hortaea</taxon>
    </lineage>
</organism>
<dbReference type="PANTHER" id="PTHR34815:SF4">
    <property type="entry name" value="N-ACETYLTRANSFERASE DOMAIN-CONTAINING PROTEIN"/>
    <property type="match status" value="1"/>
</dbReference>
<proteinExistence type="predicted"/>
<dbReference type="InterPro" id="IPR016181">
    <property type="entry name" value="Acyl_CoA_acyltransferase"/>
</dbReference>
<evidence type="ECO:0000259" key="1">
    <source>
        <dbReference type="Pfam" id="PF22998"/>
    </source>
</evidence>
<dbReference type="InterPro" id="IPR055100">
    <property type="entry name" value="GNAT_LYC1-like"/>
</dbReference>
<evidence type="ECO:0000313" key="3">
    <source>
        <dbReference type="Proteomes" id="UP000268823"/>
    </source>
</evidence>
<dbReference type="Pfam" id="PF22998">
    <property type="entry name" value="GNAT_LYC1-like"/>
    <property type="match status" value="1"/>
</dbReference>
<protein>
    <recommendedName>
        <fullName evidence="1">LYC1 C-terminal domain-containing protein</fullName>
    </recommendedName>
</protein>